<dbReference type="GO" id="GO:0016887">
    <property type="term" value="F:ATP hydrolysis activity"/>
    <property type="evidence" value="ECO:0007669"/>
    <property type="project" value="TreeGrafter"/>
</dbReference>
<dbReference type="GO" id="GO:0005737">
    <property type="term" value="C:cytoplasm"/>
    <property type="evidence" value="ECO:0007669"/>
    <property type="project" value="TreeGrafter"/>
</dbReference>
<name>A0A9P5ZFW1_9AGAR</name>
<dbReference type="GO" id="GO:0005634">
    <property type="term" value="C:nucleus"/>
    <property type="evidence" value="ECO:0007669"/>
    <property type="project" value="TreeGrafter"/>
</dbReference>
<dbReference type="InterPro" id="IPR014729">
    <property type="entry name" value="Rossmann-like_a/b/a_fold"/>
</dbReference>
<dbReference type="EMBL" id="MU155137">
    <property type="protein sequence ID" value="KAF9485146.1"/>
    <property type="molecule type" value="Genomic_DNA"/>
</dbReference>
<dbReference type="SUPFAM" id="SSF52374">
    <property type="entry name" value="Nucleotidylyl transferase"/>
    <property type="match status" value="1"/>
</dbReference>
<dbReference type="Proteomes" id="UP000807469">
    <property type="component" value="Unassembled WGS sequence"/>
</dbReference>
<dbReference type="Gene3D" id="3.40.50.620">
    <property type="entry name" value="HUPs"/>
    <property type="match status" value="1"/>
</dbReference>
<keyword evidence="2" id="KW-1185">Reference proteome</keyword>
<dbReference type="PANTHER" id="PTHR31285">
    <property type="entry name" value="NICOTINAMIDE MONONUCLEOTIDE ADENYLYLTRANSFERASE"/>
    <property type="match status" value="1"/>
</dbReference>
<organism evidence="1 2">
    <name type="scientific">Pholiota conissans</name>
    <dbReference type="NCBI Taxonomy" id="109636"/>
    <lineage>
        <taxon>Eukaryota</taxon>
        <taxon>Fungi</taxon>
        <taxon>Dikarya</taxon>
        <taxon>Basidiomycota</taxon>
        <taxon>Agaricomycotina</taxon>
        <taxon>Agaricomycetes</taxon>
        <taxon>Agaricomycetidae</taxon>
        <taxon>Agaricales</taxon>
        <taxon>Agaricineae</taxon>
        <taxon>Strophariaceae</taxon>
        <taxon>Pholiota</taxon>
    </lineage>
</organism>
<dbReference type="PANTHER" id="PTHR31285:SF0">
    <property type="entry name" value="NICOTINAMIDE MONONUCLEOTIDE ADENYLYLTRANSFERASE"/>
    <property type="match status" value="1"/>
</dbReference>
<evidence type="ECO:0000313" key="2">
    <source>
        <dbReference type="Proteomes" id="UP000807469"/>
    </source>
</evidence>
<gene>
    <name evidence="1" type="ORF">BDN70DRAFT_871521</name>
</gene>
<dbReference type="AlphaFoldDB" id="A0A9P5ZFW1"/>
<protein>
    <recommendedName>
        <fullName evidence="3">Nicotinamide-nucleotide adenylyltransferase</fullName>
    </recommendedName>
</protein>
<proteinExistence type="predicted"/>
<evidence type="ECO:0000313" key="1">
    <source>
        <dbReference type="EMBL" id="KAF9485146.1"/>
    </source>
</evidence>
<dbReference type="GO" id="GO:0000309">
    <property type="term" value="F:nicotinamide-nucleotide adenylyltransferase activity"/>
    <property type="evidence" value="ECO:0007669"/>
    <property type="project" value="TreeGrafter"/>
</dbReference>
<evidence type="ECO:0008006" key="3">
    <source>
        <dbReference type="Google" id="ProtNLM"/>
    </source>
</evidence>
<comment type="caution">
    <text evidence="1">The sequence shown here is derived from an EMBL/GenBank/DDBJ whole genome shotgun (WGS) entry which is preliminary data.</text>
</comment>
<reference evidence="1" key="1">
    <citation type="submission" date="2020-11" db="EMBL/GenBank/DDBJ databases">
        <authorList>
            <consortium name="DOE Joint Genome Institute"/>
            <person name="Ahrendt S."/>
            <person name="Riley R."/>
            <person name="Andreopoulos W."/>
            <person name="Labutti K."/>
            <person name="Pangilinan J."/>
            <person name="Ruiz-Duenas F.J."/>
            <person name="Barrasa J.M."/>
            <person name="Sanchez-Garcia M."/>
            <person name="Camarero S."/>
            <person name="Miyauchi S."/>
            <person name="Serrano A."/>
            <person name="Linde D."/>
            <person name="Babiker R."/>
            <person name="Drula E."/>
            <person name="Ayuso-Fernandez I."/>
            <person name="Pacheco R."/>
            <person name="Padilla G."/>
            <person name="Ferreira P."/>
            <person name="Barriuso J."/>
            <person name="Kellner H."/>
            <person name="Castanera R."/>
            <person name="Alfaro M."/>
            <person name="Ramirez L."/>
            <person name="Pisabarro A.G."/>
            <person name="Kuo A."/>
            <person name="Tritt A."/>
            <person name="Lipzen A."/>
            <person name="He G."/>
            <person name="Yan M."/>
            <person name="Ng V."/>
            <person name="Cullen D."/>
            <person name="Martin F."/>
            <person name="Rosso M.-N."/>
            <person name="Henrissat B."/>
            <person name="Hibbett D."/>
            <person name="Martinez A.T."/>
            <person name="Grigoriev I.V."/>
        </authorList>
    </citation>
    <scope>NUCLEOTIDE SEQUENCE</scope>
    <source>
        <strain evidence="1">CIRM-BRFM 674</strain>
    </source>
</reference>
<sequence>MGAIRSTAPLLLQRLQRGLSKFELVYTPHARWPLPPAKLAQTQTPKPLRISVLDASFNPPTLAHLGLANSLPFTSTRNAEKDYDAKLLLLSVKNADKMLKPGDARYEQRLEMMYRLTQSMRPLASNGLSSISSPSDPLSPQEAANVAIAIIDEPTFAGKSQVLLKSLKAQLVVMPPPSVSAQDVELTFLVGLDTLERLFSPRYYGSEEAMKELLTKFLAPSGDNSRIVSAKRIMATGSSEEEIEASPFVKQFIDSERIAVIDLGNELSTYSSTTVRRSVNSMGNADSATGAWRRLVTKDVADYIVQERLYVTDL</sequence>
<dbReference type="OrthoDB" id="5591297at2759"/>
<accession>A0A9P5ZFW1</accession>